<sequence>MLCEMCGAESASLDPRKISGSVLRVCISCAGMGKQTTYRESVGHRAFVAQTLEKRQQKTRYKEISTDDKVLVSDYGGVVRKAREKKGLDHASLALKISEKKSIITSVESGNMKPNEKLIKKLENFLNINLLEEVEAPTSSYKSGSKKNFTMGDLINQALEENK</sequence>
<dbReference type="InterPro" id="IPR010982">
    <property type="entry name" value="Lambda_DNA-bd_dom_sf"/>
</dbReference>
<accession>A0A1J5TGS4</accession>
<feature type="domain" description="HTH cro/C1-type" evidence="1">
    <location>
        <begin position="79"/>
        <end position="134"/>
    </location>
</feature>
<dbReference type="Pfam" id="PF01381">
    <property type="entry name" value="HTH_3"/>
    <property type="match status" value="1"/>
</dbReference>
<dbReference type="Pfam" id="PF26602">
    <property type="entry name" value="HVO_2718_N"/>
    <property type="match status" value="1"/>
</dbReference>
<comment type="caution">
    <text evidence="2">The sequence shown here is derived from an EMBL/GenBank/DDBJ whole genome shotgun (WGS) entry which is preliminary data.</text>
</comment>
<organism evidence="2 3">
    <name type="scientific">Marine Group III euryarchaeote CG-Epi4</name>
    <dbReference type="NCBI Taxonomy" id="1888998"/>
    <lineage>
        <taxon>Archaea</taxon>
        <taxon>Methanobacteriati</taxon>
        <taxon>Thermoplasmatota</taxon>
        <taxon>Thermoplasmata</taxon>
        <taxon>Candidatus Thermoprofundales</taxon>
    </lineage>
</organism>
<dbReference type="NCBIfam" id="TIGR00270">
    <property type="entry name" value="multiprotein bridging factor aMBF1"/>
    <property type="match status" value="1"/>
</dbReference>
<dbReference type="Proteomes" id="UP000183375">
    <property type="component" value="Unassembled WGS sequence"/>
</dbReference>
<dbReference type="EMBL" id="MIYX01000024">
    <property type="protein sequence ID" value="OIR20143.1"/>
    <property type="molecule type" value="Genomic_DNA"/>
</dbReference>
<dbReference type="GO" id="GO:0003677">
    <property type="term" value="F:DNA binding"/>
    <property type="evidence" value="ECO:0007669"/>
    <property type="project" value="InterPro"/>
</dbReference>
<proteinExistence type="predicted"/>
<dbReference type="InterPro" id="IPR004451">
    <property type="entry name" value="MJ0586"/>
</dbReference>
<dbReference type="Gene3D" id="1.10.260.40">
    <property type="entry name" value="lambda repressor-like DNA-binding domains"/>
    <property type="match status" value="1"/>
</dbReference>
<dbReference type="SUPFAM" id="SSF47413">
    <property type="entry name" value="lambda repressor-like DNA-binding domains"/>
    <property type="match status" value="1"/>
</dbReference>
<reference evidence="2 3" key="1">
    <citation type="submission" date="2016-08" db="EMBL/GenBank/DDBJ databases">
        <title>New Insights into Marine Group III Euryarchaeota, from dark to light.</title>
        <authorList>
            <person name="Haro-Moreno J.M."/>
            <person name="Rodriguez-Valera F."/>
            <person name="Lopez-Garcia P."/>
            <person name="Moreira D."/>
            <person name="Martin-Cuadrado A.B."/>
        </authorList>
    </citation>
    <scope>NUCLEOTIDE SEQUENCE [LARGE SCALE GENOMIC DNA]</scope>
    <source>
        <strain evidence="2">CG-Epi4</strain>
    </source>
</reference>
<dbReference type="CDD" id="cd00093">
    <property type="entry name" value="HTH_XRE"/>
    <property type="match status" value="1"/>
</dbReference>
<dbReference type="InterPro" id="IPR001387">
    <property type="entry name" value="Cro/C1-type_HTH"/>
</dbReference>
<dbReference type="InterPro" id="IPR058562">
    <property type="entry name" value="MJ0586_N"/>
</dbReference>
<dbReference type="SMART" id="SM00530">
    <property type="entry name" value="HTH_XRE"/>
    <property type="match status" value="1"/>
</dbReference>
<evidence type="ECO:0000313" key="2">
    <source>
        <dbReference type="EMBL" id="OIR20143.1"/>
    </source>
</evidence>
<name>A0A1J5TGS4_9ARCH</name>
<evidence type="ECO:0000259" key="1">
    <source>
        <dbReference type="PROSITE" id="PS50943"/>
    </source>
</evidence>
<dbReference type="AlphaFoldDB" id="A0A1J5TGS4"/>
<gene>
    <name evidence="2" type="ORF">BEU01_02025</name>
</gene>
<evidence type="ECO:0000313" key="3">
    <source>
        <dbReference type="Proteomes" id="UP000183375"/>
    </source>
</evidence>
<dbReference type="PROSITE" id="PS50943">
    <property type="entry name" value="HTH_CROC1"/>
    <property type="match status" value="1"/>
</dbReference>
<protein>
    <submittedName>
        <fullName evidence="2">TIGR00270 family protein</fullName>
    </submittedName>
</protein>